<name>A0A9P5H8J3_9HYPO</name>
<evidence type="ECO:0000313" key="3">
    <source>
        <dbReference type="EMBL" id="KAF7545586.1"/>
    </source>
</evidence>
<feature type="compositionally biased region" description="Basic and acidic residues" evidence="1">
    <location>
        <begin position="34"/>
        <end position="79"/>
    </location>
</feature>
<sequence length="163" mass="19415">MGTRIADDVRNREALPEYLQRRDMAKLGRKGGTKYRDMRSEDTGRWGDSNDRPRKGGRFDGDERFQPDDDRFKSDERGAKGANAIPLGDRRDDHRKDDRRDREDRRESHRRNDDDGHRRRKSGSRSRSPRHDSDRDDNRSRRKRSTSREGDRYDSDKRRKVDA</sequence>
<organism evidence="3 4">
    <name type="scientific">Cylindrodendrum hubeiense</name>
    <dbReference type="NCBI Taxonomy" id="595255"/>
    <lineage>
        <taxon>Eukaryota</taxon>
        <taxon>Fungi</taxon>
        <taxon>Dikarya</taxon>
        <taxon>Ascomycota</taxon>
        <taxon>Pezizomycotina</taxon>
        <taxon>Sordariomycetes</taxon>
        <taxon>Hypocreomycetidae</taxon>
        <taxon>Hypocreales</taxon>
        <taxon>Nectriaceae</taxon>
        <taxon>Cylindrodendrum</taxon>
    </lineage>
</organism>
<evidence type="ECO:0000256" key="1">
    <source>
        <dbReference type="SAM" id="MobiDB-lite"/>
    </source>
</evidence>
<dbReference type="Proteomes" id="UP000722485">
    <property type="component" value="Unassembled WGS sequence"/>
</dbReference>
<proteinExistence type="predicted"/>
<keyword evidence="4" id="KW-1185">Reference proteome</keyword>
<feature type="domain" description="Micro-fibrillar-associated protein 1 C-terminal" evidence="2">
    <location>
        <begin position="2"/>
        <end position="43"/>
    </location>
</feature>
<protein>
    <recommendedName>
        <fullName evidence="2">Micro-fibrillar-associated protein 1 C-terminal domain-containing protein</fullName>
    </recommendedName>
</protein>
<evidence type="ECO:0000259" key="2">
    <source>
        <dbReference type="Pfam" id="PF06991"/>
    </source>
</evidence>
<accession>A0A9P5H8J3</accession>
<feature type="region of interest" description="Disordered" evidence="1">
    <location>
        <begin position="20"/>
        <end position="163"/>
    </location>
</feature>
<dbReference type="AlphaFoldDB" id="A0A9P5H8J3"/>
<evidence type="ECO:0000313" key="4">
    <source>
        <dbReference type="Proteomes" id="UP000722485"/>
    </source>
</evidence>
<gene>
    <name evidence="3" type="ORF">G7Z17_g9066</name>
</gene>
<comment type="caution">
    <text evidence="3">The sequence shown here is derived from an EMBL/GenBank/DDBJ whole genome shotgun (WGS) entry which is preliminary data.</text>
</comment>
<feature type="compositionally biased region" description="Basic residues" evidence="1">
    <location>
        <begin position="118"/>
        <end position="128"/>
    </location>
</feature>
<dbReference type="OrthoDB" id="1111734at2759"/>
<feature type="compositionally biased region" description="Basic and acidic residues" evidence="1">
    <location>
        <begin position="129"/>
        <end position="139"/>
    </location>
</feature>
<dbReference type="InterPro" id="IPR009730">
    <property type="entry name" value="MFAP1_C"/>
</dbReference>
<dbReference type="EMBL" id="JAANBB010000247">
    <property type="protein sequence ID" value="KAF7545586.1"/>
    <property type="molecule type" value="Genomic_DNA"/>
</dbReference>
<reference evidence="3" key="1">
    <citation type="submission" date="2020-03" db="EMBL/GenBank/DDBJ databases">
        <title>Draft Genome Sequence of Cylindrodendrum hubeiense.</title>
        <authorList>
            <person name="Buettner E."/>
            <person name="Kellner H."/>
        </authorList>
    </citation>
    <scope>NUCLEOTIDE SEQUENCE</scope>
    <source>
        <strain evidence="3">IHI 201604</strain>
    </source>
</reference>
<feature type="compositionally biased region" description="Basic and acidic residues" evidence="1">
    <location>
        <begin position="88"/>
        <end position="117"/>
    </location>
</feature>
<feature type="compositionally biased region" description="Basic and acidic residues" evidence="1">
    <location>
        <begin position="146"/>
        <end position="163"/>
    </location>
</feature>
<dbReference type="Pfam" id="PF06991">
    <property type="entry name" value="MFAP1"/>
    <property type="match status" value="1"/>
</dbReference>